<dbReference type="GO" id="GO:0000447">
    <property type="term" value="P:endonucleolytic cleavage in ITS1 to separate SSU-rRNA from 5.8S rRNA and LSU-rRNA from tricistronic rRNA transcript (SSU-rRNA, 5.8S rRNA, LSU-rRNA)"/>
    <property type="evidence" value="ECO:0007669"/>
    <property type="project" value="TreeGrafter"/>
</dbReference>
<evidence type="ECO:0000313" key="2">
    <source>
        <dbReference type="RefSeq" id="XP_026681254.1"/>
    </source>
</evidence>
<proteinExistence type="predicted"/>
<dbReference type="GO" id="GO:0004526">
    <property type="term" value="F:ribonuclease P activity"/>
    <property type="evidence" value="ECO:0007669"/>
    <property type="project" value="TreeGrafter"/>
</dbReference>
<dbReference type="GO" id="GO:0000172">
    <property type="term" value="C:ribonuclease MRP complex"/>
    <property type="evidence" value="ECO:0007669"/>
    <property type="project" value="TreeGrafter"/>
</dbReference>
<evidence type="ECO:0000313" key="1">
    <source>
        <dbReference type="Proteomes" id="UP000079169"/>
    </source>
</evidence>
<sequence length="154" mass="17498">MSPSFNKQVLSYVSPVISINVTDPSFSPRKKHYQRVASRFQETKLAFDVILTWRPDDERVCPSSIAEYLARAGYNVDLCPPHVQVVHKYNTRIPDLSSNKPAHVLEWMGALALDCDMEAVDIDSKDDMEVPSTSLIWKGLYSSHHIETLYQTLS</sequence>
<accession>A0A3Q0IYG8</accession>
<dbReference type="Pfam" id="PF08584">
    <property type="entry name" value="Ribonuc_P_40"/>
    <property type="match status" value="1"/>
</dbReference>
<dbReference type="Proteomes" id="UP000079169">
    <property type="component" value="Unplaced"/>
</dbReference>
<protein>
    <submittedName>
        <fullName evidence="2">Uncharacterized protein LOC113468493</fullName>
    </submittedName>
</protein>
<dbReference type="GO" id="GO:0000171">
    <property type="term" value="F:ribonuclease MRP activity"/>
    <property type="evidence" value="ECO:0007669"/>
    <property type="project" value="TreeGrafter"/>
</dbReference>
<dbReference type="PANTHER" id="PTHR15396:SF1">
    <property type="entry name" value="RIBONUCLEASE P PROTEIN SUBUNIT P40"/>
    <property type="match status" value="1"/>
</dbReference>
<name>A0A3Q0IYG8_DIACI</name>
<dbReference type="STRING" id="121845.A0A3Q0IYG8"/>
<dbReference type="InterPro" id="IPR013893">
    <property type="entry name" value="RNase_P_Rpp40"/>
</dbReference>
<gene>
    <name evidence="2" type="primary">LOC113468493</name>
</gene>
<dbReference type="AlphaFoldDB" id="A0A3Q0IYG8"/>
<organism evidence="1 2">
    <name type="scientific">Diaphorina citri</name>
    <name type="common">Asian citrus psyllid</name>
    <dbReference type="NCBI Taxonomy" id="121845"/>
    <lineage>
        <taxon>Eukaryota</taxon>
        <taxon>Metazoa</taxon>
        <taxon>Ecdysozoa</taxon>
        <taxon>Arthropoda</taxon>
        <taxon>Hexapoda</taxon>
        <taxon>Insecta</taxon>
        <taxon>Pterygota</taxon>
        <taxon>Neoptera</taxon>
        <taxon>Paraneoptera</taxon>
        <taxon>Hemiptera</taxon>
        <taxon>Sternorrhyncha</taxon>
        <taxon>Psylloidea</taxon>
        <taxon>Psyllidae</taxon>
        <taxon>Diaphorininae</taxon>
        <taxon>Diaphorina</taxon>
    </lineage>
</organism>
<dbReference type="GO" id="GO:0030681">
    <property type="term" value="C:multimeric ribonuclease P complex"/>
    <property type="evidence" value="ECO:0007669"/>
    <property type="project" value="TreeGrafter"/>
</dbReference>
<dbReference type="GeneID" id="113468493"/>
<dbReference type="GO" id="GO:0001682">
    <property type="term" value="P:tRNA 5'-leader removal"/>
    <property type="evidence" value="ECO:0007669"/>
    <property type="project" value="InterPro"/>
</dbReference>
<reference evidence="2" key="1">
    <citation type="submission" date="2025-08" db="UniProtKB">
        <authorList>
            <consortium name="RefSeq"/>
        </authorList>
    </citation>
    <scope>IDENTIFICATION</scope>
</reference>
<dbReference type="RefSeq" id="XP_026681254.1">
    <property type="nucleotide sequence ID" value="XM_026825453.1"/>
</dbReference>
<dbReference type="PANTHER" id="PTHR15396">
    <property type="entry name" value="RIBONUCLEASE P PROTEIN SUBUNIT P40"/>
    <property type="match status" value="1"/>
</dbReference>
<dbReference type="PaxDb" id="121845-A0A3Q0IYG8"/>
<dbReference type="KEGG" id="dci:113468493"/>
<keyword evidence="1" id="KW-1185">Reference proteome</keyword>